<evidence type="ECO:0000256" key="1">
    <source>
        <dbReference type="SAM" id="MobiDB-lite"/>
    </source>
</evidence>
<dbReference type="Proteomes" id="UP000434209">
    <property type="component" value="Chromosome 3"/>
</dbReference>
<evidence type="ECO:0000313" key="2">
    <source>
        <dbReference type="EMBL" id="QGZ58931.1"/>
    </source>
</evidence>
<feature type="compositionally biased region" description="Low complexity" evidence="1">
    <location>
        <begin position="1"/>
        <end position="11"/>
    </location>
</feature>
<dbReference type="RefSeq" id="WP_158762118.1">
    <property type="nucleotide sequence ID" value="NZ_CP046911.1"/>
</dbReference>
<keyword evidence="3" id="KW-1185">Reference proteome</keyword>
<dbReference type="OrthoDB" id="606379at2"/>
<dbReference type="SUPFAM" id="SSF56300">
    <property type="entry name" value="Metallo-dependent phosphatases"/>
    <property type="match status" value="1"/>
</dbReference>
<evidence type="ECO:0000313" key="3">
    <source>
        <dbReference type="Proteomes" id="UP000434209"/>
    </source>
</evidence>
<proteinExistence type="predicted"/>
<sequence>MSTTPTTAANPAPMPPPVQAPTPSEPQSLQTRLRNALNTIETSAAVPPEQKRMIGLLLSQAQTQATDLLSGDTTASPVHHVLSNVNSLLDNATVLQTPDGRLVATTVSDEGDLVGTAKYESLDMGWAEAAACWLEHIPPGKKATFSNAPQTITIPNSVSIAIAGDWGTGVDYRTDGQQAPAGKIADRIRSLSPTYTIHLGDVYYAGTSPEENENFLAAWPSGSAGSFTLNSNHDMYSGGNGYFNSTLADASFHLQKGCSYFALQNDNWLIIGLDTAYYANQMQLYQNGWLDAQQCAFLQQTLDNAKHCRTILLTHHNGLSTDGATLCGLWGQIAPLFSDREVWWYWGHQHAGAVYIDHGNVHPRCCGHGAIPAGAPTQLDSSPSAIWHENREVPDLLYPGRVYNGFVFLTIDGNSPLKEAFIDEDGTQVYPPPPAH</sequence>
<protein>
    <submittedName>
        <fullName evidence="2">Metallophosphoesterase</fullName>
    </submittedName>
</protein>
<dbReference type="InterPro" id="IPR029052">
    <property type="entry name" value="Metallo-depent_PP-like"/>
</dbReference>
<dbReference type="Gene3D" id="3.60.21.10">
    <property type="match status" value="1"/>
</dbReference>
<name>A0A7Z2GBV9_9BURK</name>
<feature type="region of interest" description="Disordered" evidence="1">
    <location>
        <begin position="1"/>
        <end position="27"/>
    </location>
</feature>
<gene>
    <name evidence="2" type="ORF">FAZ97_28725</name>
</gene>
<accession>A0A7Z2GBV9</accession>
<dbReference type="EMBL" id="CP046911">
    <property type="protein sequence ID" value="QGZ58931.1"/>
    <property type="molecule type" value="Genomic_DNA"/>
</dbReference>
<organism evidence="2 3">
    <name type="scientific">Paraburkholderia acidiphila</name>
    <dbReference type="NCBI Taxonomy" id="2571747"/>
    <lineage>
        <taxon>Bacteria</taxon>
        <taxon>Pseudomonadati</taxon>
        <taxon>Pseudomonadota</taxon>
        <taxon>Betaproteobacteria</taxon>
        <taxon>Burkholderiales</taxon>
        <taxon>Burkholderiaceae</taxon>
        <taxon>Paraburkholderia</taxon>
    </lineage>
</organism>
<feature type="compositionally biased region" description="Pro residues" evidence="1">
    <location>
        <begin position="12"/>
        <end position="24"/>
    </location>
</feature>
<reference evidence="2 3" key="1">
    <citation type="submission" date="2019-12" db="EMBL/GenBank/DDBJ databases">
        <title>Paraburkholderia acidiphila 7Q-K02 sp. nov and Paraburkholderia acidisoli DHF22 sp. nov., two strains isolated from forest soil.</title>
        <authorList>
            <person name="Gao Z."/>
            <person name="Qiu L."/>
        </authorList>
    </citation>
    <scope>NUCLEOTIDE SEQUENCE [LARGE SCALE GENOMIC DNA]</scope>
    <source>
        <strain evidence="2 3">7Q-K02</strain>
    </source>
</reference>
<dbReference type="KEGG" id="pacp:FAZ97_28725"/>
<dbReference type="AlphaFoldDB" id="A0A7Z2GBV9"/>